<gene>
    <name evidence="1" type="ORF">BC643_1769</name>
</gene>
<protein>
    <submittedName>
        <fullName evidence="1">Uncharacterized protein</fullName>
    </submittedName>
</protein>
<comment type="caution">
    <text evidence="1">The sequence shown here is derived from an EMBL/GenBank/DDBJ whole genome shotgun (WGS) entry which is preliminary data.</text>
</comment>
<accession>A0A419W7J0</accession>
<name>A0A419W7J0_9BACT</name>
<reference evidence="1 2" key="1">
    <citation type="submission" date="2018-09" db="EMBL/GenBank/DDBJ databases">
        <title>Genomic Encyclopedia of Archaeal and Bacterial Type Strains, Phase II (KMG-II): from individual species to whole genera.</title>
        <authorList>
            <person name="Goeker M."/>
        </authorList>
    </citation>
    <scope>NUCLEOTIDE SEQUENCE [LARGE SCALE GENOMIC DNA]</scope>
    <source>
        <strain evidence="1 2">DSM 27148</strain>
    </source>
</reference>
<keyword evidence="2" id="KW-1185">Reference proteome</keyword>
<organism evidence="1 2">
    <name type="scientific">Mangrovibacterium diazotrophicum</name>
    <dbReference type="NCBI Taxonomy" id="1261403"/>
    <lineage>
        <taxon>Bacteria</taxon>
        <taxon>Pseudomonadati</taxon>
        <taxon>Bacteroidota</taxon>
        <taxon>Bacteroidia</taxon>
        <taxon>Marinilabiliales</taxon>
        <taxon>Prolixibacteraceae</taxon>
        <taxon>Mangrovibacterium</taxon>
    </lineage>
</organism>
<sequence length="41" mass="5116">MLNVYPNCYKSDFFLKLSCFVFLNGQLVKYYRFKIDYSNWF</sequence>
<dbReference type="Proteomes" id="UP000283387">
    <property type="component" value="Unassembled WGS sequence"/>
</dbReference>
<dbReference type="EMBL" id="RAPN01000001">
    <property type="protein sequence ID" value="RKD91416.1"/>
    <property type="molecule type" value="Genomic_DNA"/>
</dbReference>
<evidence type="ECO:0000313" key="1">
    <source>
        <dbReference type="EMBL" id="RKD91416.1"/>
    </source>
</evidence>
<evidence type="ECO:0000313" key="2">
    <source>
        <dbReference type="Proteomes" id="UP000283387"/>
    </source>
</evidence>
<proteinExistence type="predicted"/>
<dbReference type="AlphaFoldDB" id="A0A419W7J0"/>